<dbReference type="RefSeq" id="WP_127762014.1">
    <property type="nucleotide sequence ID" value="NZ_CP026095.1"/>
</dbReference>
<evidence type="ECO:0000313" key="1">
    <source>
        <dbReference type="EMBL" id="AZV45173.1"/>
    </source>
</evidence>
<gene>
    <name evidence="1" type="ORF">BAOM_4594</name>
</gene>
<dbReference type="Proteomes" id="UP000283095">
    <property type="component" value="Chromosome"/>
</dbReference>
<evidence type="ECO:0000313" key="2">
    <source>
        <dbReference type="Proteomes" id="UP000283095"/>
    </source>
</evidence>
<sequence length="130" mass="14853">MKTLEEMRKFVAEYKAEHGKFRPRIPTTEAHRATLEWIGETVRAVLIRYAKLVHDSGQVPDIETAKLEAYISELEEIVWTDNYNVSGHARVLSWALAMVINRHKTTAPQLVRNIYMVLDSTKGGVGNAFR</sequence>
<dbReference type="OrthoDB" id="9942932at2"/>
<proteinExistence type="predicted"/>
<protein>
    <submittedName>
        <fullName evidence="1">Uncharacterized protein</fullName>
    </submittedName>
</protein>
<name>A0A3T0KY00_9BACI</name>
<accession>A0A3T0KY00</accession>
<dbReference type="EMBL" id="CP026095">
    <property type="protein sequence ID" value="AZV45173.1"/>
    <property type="molecule type" value="Genomic_DNA"/>
</dbReference>
<organism evidence="1 2">
    <name type="scientific">Peribacillus asahii</name>
    <dbReference type="NCBI Taxonomy" id="228899"/>
    <lineage>
        <taxon>Bacteria</taxon>
        <taxon>Bacillati</taxon>
        <taxon>Bacillota</taxon>
        <taxon>Bacilli</taxon>
        <taxon>Bacillales</taxon>
        <taxon>Bacillaceae</taxon>
        <taxon>Peribacillus</taxon>
    </lineage>
</organism>
<dbReference type="AlphaFoldDB" id="A0A3T0KY00"/>
<reference evidence="1 2" key="1">
    <citation type="submission" date="2018-01" db="EMBL/GenBank/DDBJ databases">
        <title>Bacillus asahii Genome sequencing and assembly.</title>
        <authorList>
            <person name="Jiang H."/>
            <person name="Feng Y."/>
            <person name="Zhao F."/>
            <person name="Lin X."/>
        </authorList>
    </citation>
    <scope>NUCLEOTIDE SEQUENCE [LARGE SCALE GENOMIC DNA]</scope>
    <source>
        <strain evidence="1 2">OM18</strain>
    </source>
</reference>
<dbReference type="KEGG" id="pasa:BAOM_4594"/>